<dbReference type="Proteomes" id="UP001595648">
    <property type="component" value="Unassembled WGS sequence"/>
</dbReference>
<comment type="caution">
    <text evidence="2">The sequence shown here is derived from an EMBL/GenBank/DDBJ whole genome shotgun (WGS) entry which is preliminary data.</text>
</comment>
<keyword evidence="1" id="KW-0472">Membrane</keyword>
<sequence length="503" mass="54777">MLTRQTTIRPAINLFAIFVAMYFSELASFPLSIDEEVTAFRTDASVWIIQGRWGAYLIERFLIPHPVMPFLSPAVFGAGCVAAYLLVMDVINKQELSIAEYACFAIFCAFPTWFFIVEFYSNIAAIGIGLFATALALWLIAKEDVSPLSPRFLGAVAVGAFAISIYQSFAPAILVLGIAISILQVRAGSSKSLPKDLLRTGILLAGAILLYVIGDAIFRSFAPARNEYFDSLSQPGFLLQHPVTVIERVLGAIGGIYGLDKRTYDVALWAIPLLLVLGGWALLKELPRTKLLVTAVALVSLLVPFGFHFLAAGSMPVRSLVGVPIAVWLFAYVAVTSGETRTRVASAIVLAVAIFQILVVQNYRQASNYLVDKHDTLMAGAIFDRLSAAPSFDAKRSYALSVFGALPFVTNYPKPPGSTVGYSFFEWDGGNAWRIAYYMKLLGYSNLSGSSQEQVLQTIVHLSTMPVWPALGSLELKDDIVLIRLGETPSYANQQALKGVASR</sequence>
<reference evidence="3" key="1">
    <citation type="journal article" date="2019" name="Int. J. Syst. Evol. Microbiol.">
        <title>The Global Catalogue of Microorganisms (GCM) 10K type strain sequencing project: providing services to taxonomists for standard genome sequencing and annotation.</title>
        <authorList>
            <consortium name="The Broad Institute Genomics Platform"/>
            <consortium name="The Broad Institute Genome Sequencing Center for Infectious Disease"/>
            <person name="Wu L."/>
            <person name="Ma J."/>
        </authorList>
    </citation>
    <scope>NUCLEOTIDE SEQUENCE [LARGE SCALE GENOMIC DNA]</scope>
    <source>
        <strain evidence="3">ICMP 19515</strain>
    </source>
</reference>
<feature type="transmembrane region" description="Helical" evidence="1">
    <location>
        <begin position="70"/>
        <end position="91"/>
    </location>
</feature>
<feature type="transmembrane region" description="Helical" evidence="1">
    <location>
        <begin position="172"/>
        <end position="189"/>
    </location>
</feature>
<feature type="transmembrane region" description="Helical" evidence="1">
    <location>
        <begin position="98"/>
        <end position="117"/>
    </location>
</feature>
<dbReference type="EMBL" id="JBHRVD010000001">
    <property type="protein sequence ID" value="MFC3322096.1"/>
    <property type="molecule type" value="Genomic_DNA"/>
</dbReference>
<evidence type="ECO:0000256" key="1">
    <source>
        <dbReference type="SAM" id="Phobius"/>
    </source>
</evidence>
<feature type="transmembrane region" description="Helical" evidence="1">
    <location>
        <begin position="317"/>
        <end position="335"/>
    </location>
</feature>
<evidence type="ECO:0000313" key="3">
    <source>
        <dbReference type="Proteomes" id="UP001595648"/>
    </source>
</evidence>
<dbReference type="Pfam" id="PF14264">
    <property type="entry name" value="Glucos_trans_II"/>
    <property type="match status" value="1"/>
</dbReference>
<organism evidence="2 3">
    <name type="scientific">Mesorhizobium cantuariense</name>
    <dbReference type="NCBI Taxonomy" id="1300275"/>
    <lineage>
        <taxon>Bacteria</taxon>
        <taxon>Pseudomonadati</taxon>
        <taxon>Pseudomonadota</taxon>
        <taxon>Alphaproteobacteria</taxon>
        <taxon>Hyphomicrobiales</taxon>
        <taxon>Phyllobacteriaceae</taxon>
        <taxon>Mesorhizobium</taxon>
    </lineage>
</organism>
<keyword evidence="1" id="KW-0812">Transmembrane</keyword>
<protein>
    <submittedName>
        <fullName evidence="2">Glucosyltransferase domain-containing protein</fullName>
    </submittedName>
</protein>
<evidence type="ECO:0000313" key="2">
    <source>
        <dbReference type="EMBL" id="MFC3322096.1"/>
    </source>
</evidence>
<name>A0ABV7MJQ6_9HYPH</name>
<feature type="transmembrane region" description="Helical" evidence="1">
    <location>
        <begin position="123"/>
        <end position="141"/>
    </location>
</feature>
<feature type="transmembrane region" description="Helical" evidence="1">
    <location>
        <begin position="290"/>
        <end position="311"/>
    </location>
</feature>
<dbReference type="InterPro" id="IPR025686">
    <property type="entry name" value="Glucos_trans_II"/>
</dbReference>
<accession>A0ABV7MJQ6</accession>
<keyword evidence="1" id="KW-1133">Transmembrane helix</keyword>
<feature type="transmembrane region" description="Helical" evidence="1">
    <location>
        <begin position="344"/>
        <end position="363"/>
    </location>
</feature>
<keyword evidence="3" id="KW-1185">Reference proteome</keyword>
<dbReference type="RefSeq" id="WP_378978709.1">
    <property type="nucleotide sequence ID" value="NZ_JBHRVD010000001.1"/>
</dbReference>
<gene>
    <name evidence="2" type="ORF">ACFOJ9_09925</name>
</gene>
<feature type="transmembrane region" description="Helical" evidence="1">
    <location>
        <begin position="201"/>
        <end position="222"/>
    </location>
</feature>
<proteinExistence type="predicted"/>
<feature type="transmembrane region" description="Helical" evidence="1">
    <location>
        <begin position="266"/>
        <end position="283"/>
    </location>
</feature>